<dbReference type="FunFam" id="1.10.405.10:FF:000001">
    <property type="entry name" value="Rab GDP dissociation inhibitor"/>
    <property type="match status" value="1"/>
</dbReference>
<dbReference type="InterPro" id="IPR018203">
    <property type="entry name" value="GDP_dissociation_inhibitor"/>
</dbReference>
<keyword evidence="4" id="KW-1185">Reference proteome</keyword>
<name>A0A232M5T7_9EURO</name>
<dbReference type="GO" id="GO:0015031">
    <property type="term" value="P:protein transport"/>
    <property type="evidence" value="ECO:0007669"/>
    <property type="project" value="InterPro"/>
</dbReference>
<evidence type="ECO:0000256" key="1">
    <source>
        <dbReference type="ARBA" id="ARBA00005593"/>
    </source>
</evidence>
<evidence type="ECO:0000256" key="2">
    <source>
        <dbReference type="RuleBase" id="RU363124"/>
    </source>
</evidence>
<dbReference type="PANTHER" id="PTHR11787:SF8">
    <property type="entry name" value="RAB GDP DISSOCIATION INHIBITOR"/>
    <property type="match status" value="1"/>
</dbReference>
<dbReference type="Gene3D" id="3.30.519.10">
    <property type="entry name" value="Guanine Nucleotide Dissociation Inhibitor, domain 2"/>
    <property type="match status" value="1"/>
</dbReference>
<gene>
    <name evidence="3" type="ORF">Egran_00542</name>
</gene>
<evidence type="ECO:0000313" key="3">
    <source>
        <dbReference type="EMBL" id="OXV11698.1"/>
    </source>
</evidence>
<dbReference type="Gene3D" id="3.50.50.60">
    <property type="entry name" value="FAD/NAD(P)-binding domain"/>
    <property type="match status" value="1"/>
</dbReference>
<evidence type="ECO:0000313" key="4">
    <source>
        <dbReference type="Proteomes" id="UP000243515"/>
    </source>
</evidence>
<comment type="similarity">
    <text evidence="1 2">Belongs to the Rab GDI family.</text>
</comment>
<dbReference type="GO" id="GO:0005093">
    <property type="term" value="F:Rab GDP-dissociation inhibitor activity"/>
    <property type="evidence" value="ECO:0007669"/>
    <property type="project" value="InterPro"/>
</dbReference>
<dbReference type="PRINTS" id="PR00892">
    <property type="entry name" value="RABGDI"/>
</dbReference>
<dbReference type="PANTHER" id="PTHR11787">
    <property type="entry name" value="RAB GDP-DISSOCIATION INHIBITOR"/>
    <property type="match status" value="1"/>
</dbReference>
<protein>
    <recommendedName>
        <fullName evidence="2">Rab GDP dissociation inhibitor</fullName>
    </recommendedName>
</protein>
<dbReference type="EMBL" id="NPHW01002343">
    <property type="protein sequence ID" value="OXV11698.1"/>
    <property type="molecule type" value="Genomic_DNA"/>
</dbReference>
<dbReference type="Gene3D" id="1.10.405.10">
    <property type="entry name" value="Guanine Nucleotide Dissociation Inhibitor, domain 1"/>
    <property type="match status" value="1"/>
</dbReference>
<organism evidence="3 4">
    <name type="scientific">Elaphomyces granulatus</name>
    <dbReference type="NCBI Taxonomy" id="519963"/>
    <lineage>
        <taxon>Eukaryota</taxon>
        <taxon>Fungi</taxon>
        <taxon>Dikarya</taxon>
        <taxon>Ascomycota</taxon>
        <taxon>Pezizomycotina</taxon>
        <taxon>Eurotiomycetes</taxon>
        <taxon>Eurotiomycetidae</taxon>
        <taxon>Eurotiales</taxon>
        <taxon>Elaphomycetaceae</taxon>
        <taxon>Elaphomyces</taxon>
    </lineage>
</organism>
<comment type="caution">
    <text evidence="3">The sequence shown here is derived from an EMBL/GenBank/DDBJ whole genome shotgun (WGS) entry which is preliminary data.</text>
</comment>
<reference evidence="3 4" key="1">
    <citation type="journal article" date="2015" name="Environ. Microbiol.">
        <title>Metagenome sequence of Elaphomyces granulatus from sporocarp tissue reveals Ascomycota ectomycorrhizal fingerprints of genome expansion and a Proteobacteria-rich microbiome.</title>
        <authorList>
            <person name="Quandt C.A."/>
            <person name="Kohler A."/>
            <person name="Hesse C.N."/>
            <person name="Sharpton T.J."/>
            <person name="Martin F."/>
            <person name="Spatafora J.W."/>
        </authorList>
    </citation>
    <scope>NUCLEOTIDE SEQUENCE [LARGE SCALE GENOMIC DNA]</scope>
    <source>
        <strain evidence="3 4">OSC145934</strain>
    </source>
</reference>
<accession>A0A232M5T7</accession>
<dbReference type="PRINTS" id="PR00891">
    <property type="entry name" value="RABGDIREP"/>
</dbReference>
<dbReference type="GO" id="GO:0007264">
    <property type="term" value="P:small GTPase-mediated signal transduction"/>
    <property type="evidence" value="ECO:0007669"/>
    <property type="project" value="InterPro"/>
</dbReference>
<dbReference type="GO" id="GO:0005737">
    <property type="term" value="C:cytoplasm"/>
    <property type="evidence" value="ECO:0007669"/>
    <property type="project" value="TreeGrafter"/>
</dbReference>
<dbReference type="InterPro" id="IPR036188">
    <property type="entry name" value="FAD/NAD-bd_sf"/>
</dbReference>
<dbReference type="Proteomes" id="UP000243515">
    <property type="component" value="Unassembled WGS sequence"/>
</dbReference>
<dbReference type="OrthoDB" id="9446342at2759"/>
<dbReference type="SUPFAM" id="SSF51905">
    <property type="entry name" value="FAD/NAD(P)-binding domain"/>
    <property type="match status" value="2"/>
</dbReference>
<dbReference type="Pfam" id="PF00996">
    <property type="entry name" value="GDI"/>
    <property type="match status" value="1"/>
</dbReference>
<proteinExistence type="inferred from homology"/>
<dbReference type="GO" id="GO:0016192">
    <property type="term" value="P:vesicle-mediated transport"/>
    <property type="evidence" value="ECO:0007669"/>
    <property type="project" value="TreeGrafter"/>
</dbReference>
<sequence length="470" mass="52370">MDEIAPEYDVVVLGTGLTECVLSGVLSVKGYKVLHIDRNDHYGGEAASVNIETLFRKYTHVRPGEEPWKKYGRVNDWSIDLIPKLLMANGELTNILVSTKVTTYLDFRQIAGSYVQQGNGPRATVAKVPSDAGEALRSSLMGLFEKRRAKRFLEWVGDFKDDDPATHQGLNMAACTMKEVYDKFGLEASTRDFVGHSMALYQSDDYITTLGVAKETVNRIRLYVNSMARYGKSPYIYPLYGLGELPQGFARLSAIHGGTYMLNASIDEVLYEDGKVSGIKATMKERDEASDVMKFTTKAKKIIADPSYFPKKVKITGYVLRAICILKHPIEKTDGNDSLQLIIPQSQVGRKHDIYIAMVSAAHNVCPKGYYVAIVSTIAETNTNHHLELQQGFERLGEIEEKFMGPPIPLYAPIDSGVKDNIFISKSYDATSHFETTTDDVRDIYQRAEGEELVVEGLREGQTLVSEGTQ</sequence>
<dbReference type="InterPro" id="IPR000806">
    <property type="entry name" value="RabGDI"/>
</dbReference>
<dbReference type="AlphaFoldDB" id="A0A232M5T7"/>